<evidence type="ECO:0000256" key="2">
    <source>
        <dbReference type="ARBA" id="ARBA00009861"/>
    </source>
</evidence>
<evidence type="ECO:0000313" key="6">
    <source>
        <dbReference type="Proteomes" id="UP000288168"/>
    </source>
</evidence>
<dbReference type="Pfam" id="PF02458">
    <property type="entry name" value="Transferase"/>
    <property type="match status" value="1"/>
</dbReference>
<dbReference type="OrthoDB" id="21502at2759"/>
<dbReference type="InterPro" id="IPR051283">
    <property type="entry name" value="Sec_Metabolite_Acyltrans"/>
</dbReference>
<dbReference type="AlphaFoldDB" id="A0A428PKE6"/>
<keyword evidence="6" id="KW-1185">Reference proteome</keyword>
<accession>A0A428PKE6</accession>
<keyword evidence="3" id="KW-0808">Transferase</keyword>
<protein>
    <submittedName>
        <fullName evidence="5">Uncharacterized protein</fullName>
    </submittedName>
</protein>
<dbReference type="PANTHER" id="PTHR31896">
    <property type="entry name" value="FAMILY REGULATORY PROTEIN, PUTATIVE (AFU_ORTHOLOGUE AFUA_3G14730)-RELATED"/>
    <property type="match status" value="1"/>
</dbReference>
<evidence type="ECO:0000256" key="3">
    <source>
        <dbReference type="ARBA" id="ARBA00022679"/>
    </source>
</evidence>
<evidence type="ECO:0000256" key="1">
    <source>
        <dbReference type="ARBA" id="ARBA00005179"/>
    </source>
</evidence>
<gene>
    <name evidence="5" type="ORF">CEP54_010376</name>
</gene>
<evidence type="ECO:0000313" key="5">
    <source>
        <dbReference type="EMBL" id="RSL53495.1"/>
    </source>
</evidence>
<dbReference type="Proteomes" id="UP000288168">
    <property type="component" value="Unassembled WGS sequence"/>
</dbReference>
<dbReference type="InterPro" id="IPR023213">
    <property type="entry name" value="CAT-like_dom_sf"/>
</dbReference>
<proteinExistence type="inferred from homology"/>
<comment type="similarity">
    <text evidence="2">Belongs to the plant acyltransferase family.</text>
</comment>
<sequence>MVSLFGWGSTAPEAVPGDKVLPLHFFDDTPVWRSFILYSLFVFEDVLDTDKIRHSLEELAQREGWQKLGARLRRNVQYSPLVLPVHVLLTLAQSKGILEYHIPTEFNQDRPSIVYTHVQHDTPIADDPIAGQIPKPSARPSILGDPDQFLSLMHPEGSPKKLEDYVNSERPQLGLHTVSFKDATLVSIYWPHIMFDAMGKKALLTAWSLTLQGRQDEILPLHGADSDPLTELGCHPTEAHKLADRQLSTLGLIRYGLNHITEFALRGNETRIVCVPAAFMDKLREEATRDISVDSSSDEDTFLSEGDILCAWWTRIAISHLPQDSNTNVILYNAYSLRSVLSGDLLPAGTSYLSNATGFIHTPLTVKEINTQSLGYIASRIRQSITEYGTREQVEAFMSMVRQSQARTPPFFGDPSMHMVTYSNWAKAKMFEINFSSAIKPDSPSASADHVPGRPTYIQNCQYGLTLPNAFPIMGKDAHGNYWLSGYLNKGNWDKINEILNNL</sequence>
<comment type="caution">
    <text evidence="5">The sequence shown here is derived from an EMBL/GenBank/DDBJ whole genome shotgun (WGS) entry which is preliminary data.</text>
</comment>
<dbReference type="GO" id="GO:0016746">
    <property type="term" value="F:acyltransferase activity"/>
    <property type="evidence" value="ECO:0007669"/>
    <property type="project" value="UniProtKB-KW"/>
</dbReference>
<organism evidence="5 6">
    <name type="scientific">Fusarium duplospermum</name>
    <dbReference type="NCBI Taxonomy" id="1325734"/>
    <lineage>
        <taxon>Eukaryota</taxon>
        <taxon>Fungi</taxon>
        <taxon>Dikarya</taxon>
        <taxon>Ascomycota</taxon>
        <taxon>Pezizomycotina</taxon>
        <taxon>Sordariomycetes</taxon>
        <taxon>Hypocreomycetidae</taxon>
        <taxon>Hypocreales</taxon>
        <taxon>Nectriaceae</taxon>
        <taxon>Fusarium</taxon>
        <taxon>Fusarium solani species complex</taxon>
    </lineage>
</organism>
<dbReference type="Gene3D" id="3.30.559.10">
    <property type="entry name" value="Chloramphenicol acetyltransferase-like domain"/>
    <property type="match status" value="2"/>
</dbReference>
<keyword evidence="4" id="KW-0012">Acyltransferase</keyword>
<dbReference type="EMBL" id="NKCI01000122">
    <property type="protein sequence ID" value="RSL53495.1"/>
    <property type="molecule type" value="Genomic_DNA"/>
</dbReference>
<comment type="pathway">
    <text evidence="1">Secondary metabolite biosynthesis.</text>
</comment>
<reference evidence="5 6" key="1">
    <citation type="submission" date="2017-06" db="EMBL/GenBank/DDBJ databases">
        <title>Comparative genomic analysis of Ambrosia Fusariam Clade fungi.</title>
        <authorList>
            <person name="Stajich J.E."/>
            <person name="Carrillo J."/>
            <person name="Kijimoto T."/>
            <person name="Eskalen A."/>
            <person name="O'Donnell K."/>
            <person name="Kasson M."/>
        </authorList>
    </citation>
    <scope>NUCLEOTIDE SEQUENCE [LARGE SCALE GENOMIC DNA]</scope>
    <source>
        <strain evidence="5 6">NRRL62584</strain>
    </source>
</reference>
<dbReference type="PANTHER" id="PTHR31896:SF69">
    <property type="entry name" value="FAMILY REGULATORY PROTEIN, PUTATIVE (AFU_ORTHOLOGUE AFUA_3G14730)-RELATED"/>
    <property type="match status" value="1"/>
</dbReference>
<name>A0A428PKE6_9HYPO</name>
<evidence type="ECO:0000256" key="4">
    <source>
        <dbReference type="ARBA" id="ARBA00023315"/>
    </source>
</evidence>